<accession>A0A3P1WV58</accession>
<evidence type="ECO:0000313" key="3">
    <source>
        <dbReference type="Proteomes" id="UP000280935"/>
    </source>
</evidence>
<dbReference type="Proteomes" id="UP000280935">
    <property type="component" value="Unassembled WGS sequence"/>
</dbReference>
<dbReference type="Gene3D" id="3.40.50.300">
    <property type="entry name" value="P-loop containing nucleotide triphosphate hydrolases"/>
    <property type="match status" value="1"/>
</dbReference>
<feature type="domain" description="AAA" evidence="1">
    <location>
        <begin position="3"/>
        <end position="163"/>
    </location>
</feature>
<evidence type="ECO:0000259" key="1">
    <source>
        <dbReference type="Pfam" id="PF13614"/>
    </source>
</evidence>
<dbReference type="PANTHER" id="PTHR13696">
    <property type="entry name" value="P-LOOP CONTAINING NUCLEOSIDE TRIPHOSPHATE HYDROLASE"/>
    <property type="match status" value="1"/>
</dbReference>
<dbReference type="EMBL" id="RQYT01000005">
    <property type="protein sequence ID" value="RRD50514.1"/>
    <property type="molecule type" value="Genomic_DNA"/>
</dbReference>
<evidence type="ECO:0000313" key="2">
    <source>
        <dbReference type="EMBL" id="RRD50514.1"/>
    </source>
</evidence>
<dbReference type="Pfam" id="PF13614">
    <property type="entry name" value="AAA_31"/>
    <property type="match status" value="1"/>
</dbReference>
<dbReference type="OrthoDB" id="572586at2"/>
<protein>
    <submittedName>
        <fullName evidence="2">ParA family protein</fullName>
    </submittedName>
</protein>
<proteinExistence type="predicted"/>
<comment type="caution">
    <text evidence="2">The sequence shown here is derived from an EMBL/GenBank/DDBJ whole genome shotgun (WGS) entry which is preliminary data.</text>
</comment>
<dbReference type="RefSeq" id="WP_125227119.1">
    <property type="nucleotide sequence ID" value="NZ_RQYT01000005.1"/>
</dbReference>
<dbReference type="SUPFAM" id="SSF52540">
    <property type="entry name" value="P-loop containing nucleoside triphosphate hydrolases"/>
    <property type="match status" value="1"/>
</dbReference>
<dbReference type="PANTHER" id="PTHR13696:SF52">
    <property type="entry name" value="PARA FAMILY PROTEIN CT_582"/>
    <property type="match status" value="1"/>
</dbReference>
<sequence length="251" mass="26789">MTIWTVALPKGGSAKTTTAAELVAHLTAQGRRVLAIDACQQGDLGTRLGITDDTEVTAVTAEVLIGTATITEAAIPSPAVPGADVLVGTRDLQHLHQHPEVLTALRDILPTLTDWDDVVIDTPPAIDLATLAALAAADQIIVPVVAAGEAFDQIDELAEVIQSRIAPRIRPEQHIGWIIPTQQRVGRCLDADVLAQLHRHWPGRVTPPVREAVAARESYLAGLPLGIYAPDSNIAADYRAALEHITQQEVR</sequence>
<gene>
    <name evidence="2" type="ORF">EII35_03685</name>
</gene>
<reference evidence="2 3" key="1">
    <citation type="submission" date="2018-11" db="EMBL/GenBank/DDBJ databases">
        <title>Genomes From Bacteria Associated with the Canine Oral Cavity: a Test Case for Automated Genome-Based Taxonomic Assignment.</title>
        <authorList>
            <person name="Coil D.A."/>
            <person name="Jospin G."/>
            <person name="Darling A.E."/>
            <person name="Wallis C."/>
            <person name="Davis I.J."/>
            <person name="Harris S."/>
            <person name="Eisen J.A."/>
            <person name="Holcombe L.J."/>
            <person name="O'Flynn C."/>
        </authorList>
    </citation>
    <scope>NUCLEOTIDE SEQUENCE [LARGE SCALE GENOMIC DNA]</scope>
    <source>
        <strain evidence="2 3">OH2822_COT-296</strain>
    </source>
</reference>
<dbReference type="AlphaFoldDB" id="A0A3P1WV58"/>
<name>A0A3P1WV58_9ACTN</name>
<dbReference type="InterPro" id="IPR027417">
    <property type="entry name" value="P-loop_NTPase"/>
</dbReference>
<dbReference type="InterPro" id="IPR050678">
    <property type="entry name" value="DNA_Partitioning_ATPase"/>
</dbReference>
<organism evidence="2 3">
    <name type="scientific">Arachnia propionica</name>
    <dbReference type="NCBI Taxonomy" id="1750"/>
    <lineage>
        <taxon>Bacteria</taxon>
        <taxon>Bacillati</taxon>
        <taxon>Actinomycetota</taxon>
        <taxon>Actinomycetes</taxon>
        <taxon>Propionibacteriales</taxon>
        <taxon>Propionibacteriaceae</taxon>
        <taxon>Arachnia</taxon>
    </lineage>
</organism>
<dbReference type="InterPro" id="IPR025669">
    <property type="entry name" value="AAA_dom"/>
</dbReference>